<protein>
    <submittedName>
        <fullName evidence="2">Alpha/beta hydrolase</fullName>
    </submittedName>
</protein>
<keyword evidence="1" id="KW-0732">Signal</keyword>
<keyword evidence="2" id="KW-0378">Hydrolase</keyword>
<dbReference type="PANTHER" id="PTHR48098:SF6">
    <property type="entry name" value="FERRI-BACILLIBACTIN ESTERASE BESA"/>
    <property type="match status" value="1"/>
</dbReference>
<comment type="caution">
    <text evidence="2">The sequence shown here is derived from an EMBL/GenBank/DDBJ whole genome shotgun (WGS) entry which is preliminary data.</text>
</comment>
<feature type="chain" id="PRO_5046229536" evidence="1">
    <location>
        <begin position="21"/>
        <end position="286"/>
    </location>
</feature>
<sequence>MKIPAFASVILLLFVTPLHARDALRSEPLTIGTSHILSTHDAERRVNVVLPTGYGQDDQTYPMVLMLDAGLQQDFFLSLGIERWNQLWQRSVPAIFVGIETVDRQRELLPPTSSEPEQKRFPTAGESDGFRHWLSSEVLPLLREHYRDDGRAFLLGESAAGHFVVETWIKTPELFDGYAALSPSMQWNGQALSRNFAREAETDRPPLFISLADEGGDTEEGLLRFVSSVRSPMCYSDRRDDLVHANTLHGLLPEALQYLLPTGADWLAEYGLVLRCQASAAAEASE</sequence>
<dbReference type="Pfam" id="PF00756">
    <property type="entry name" value="Esterase"/>
    <property type="match status" value="1"/>
</dbReference>
<evidence type="ECO:0000313" key="2">
    <source>
        <dbReference type="EMBL" id="MBV7255349.1"/>
    </source>
</evidence>
<keyword evidence="3" id="KW-1185">Reference proteome</keyword>
<gene>
    <name evidence="2" type="ORF">KCG44_00975</name>
</gene>
<dbReference type="PANTHER" id="PTHR48098">
    <property type="entry name" value="ENTEROCHELIN ESTERASE-RELATED"/>
    <property type="match status" value="1"/>
</dbReference>
<dbReference type="Proteomes" id="UP000722336">
    <property type="component" value="Unassembled WGS sequence"/>
</dbReference>
<accession>A0ABS6SAK1</accession>
<name>A0ABS6SAK1_9SPHN</name>
<organism evidence="2 3">
    <name type="scientific">Pacificimonas pallii</name>
    <dbReference type="NCBI Taxonomy" id="2827236"/>
    <lineage>
        <taxon>Bacteria</taxon>
        <taxon>Pseudomonadati</taxon>
        <taxon>Pseudomonadota</taxon>
        <taxon>Alphaproteobacteria</taxon>
        <taxon>Sphingomonadales</taxon>
        <taxon>Sphingosinicellaceae</taxon>
        <taxon>Pacificimonas</taxon>
    </lineage>
</organism>
<reference evidence="2 3" key="1">
    <citation type="submission" date="2021-04" db="EMBL/GenBank/DDBJ databases">
        <authorList>
            <person name="Pira H."/>
            <person name="Risdian C."/>
            <person name="Wink J."/>
        </authorList>
    </citation>
    <scope>NUCLEOTIDE SEQUENCE [LARGE SCALE GENOMIC DNA]</scope>
    <source>
        <strain evidence="2 3">WHA3</strain>
    </source>
</reference>
<dbReference type="EMBL" id="JAGSPA010000001">
    <property type="protein sequence ID" value="MBV7255349.1"/>
    <property type="molecule type" value="Genomic_DNA"/>
</dbReference>
<feature type="signal peptide" evidence="1">
    <location>
        <begin position="1"/>
        <end position="20"/>
    </location>
</feature>
<evidence type="ECO:0000313" key="3">
    <source>
        <dbReference type="Proteomes" id="UP000722336"/>
    </source>
</evidence>
<evidence type="ECO:0000256" key="1">
    <source>
        <dbReference type="SAM" id="SignalP"/>
    </source>
</evidence>
<dbReference type="InterPro" id="IPR050583">
    <property type="entry name" value="Mycobacterial_A85_antigen"/>
</dbReference>
<dbReference type="InterPro" id="IPR000801">
    <property type="entry name" value="Esterase-like"/>
</dbReference>
<proteinExistence type="predicted"/>
<dbReference type="GO" id="GO:0016787">
    <property type="term" value="F:hydrolase activity"/>
    <property type="evidence" value="ECO:0007669"/>
    <property type="project" value="UniProtKB-KW"/>
</dbReference>